<dbReference type="EMBL" id="OW152814">
    <property type="protein sequence ID" value="CAH2050444.1"/>
    <property type="molecule type" value="Genomic_DNA"/>
</dbReference>
<evidence type="ECO:0000256" key="1">
    <source>
        <dbReference type="SAM" id="MobiDB-lite"/>
    </source>
</evidence>
<feature type="region of interest" description="Disordered" evidence="1">
    <location>
        <begin position="78"/>
        <end position="97"/>
    </location>
</feature>
<keyword evidence="3" id="KW-1185">Reference proteome</keyword>
<evidence type="ECO:0000313" key="3">
    <source>
        <dbReference type="Proteomes" id="UP000837857"/>
    </source>
</evidence>
<proteinExistence type="predicted"/>
<sequence length="145" mass="15399">MTYVVTKSLELDYVRNYLFHGHRFTCSAAAIFLRDSGGAGAGGGAAGLRTGPWRAGGCLGQLPGEAGGGRELRFHWDPHYPPPAPERDGGAGRRCATQGKFPASSLRGLYKFYGRVVPRGGGELSLPRTSPAPAPHEPSTSYRLT</sequence>
<gene>
    <name evidence="2" type="ORF">IPOD504_LOCUS7460</name>
</gene>
<name>A0ABN8I8E0_9NEOP</name>
<organism evidence="2 3">
    <name type="scientific">Iphiclides podalirius</name>
    <name type="common">scarce swallowtail</name>
    <dbReference type="NCBI Taxonomy" id="110791"/>
    <lineage>
        <taxon>Eukaryota</taxon>
        <taxon>Metazoa</taxon>
        <taxon>Ecdysozoa</taxon>
        <taxon>Arthropoda</taxon>
        <taxon>Hexapoda</taxon>
        <taxon>Insecta</taxon>
        <taxon>Pterygota</taxon>
        <taxon>Neoptera</taxon>
        <taxon>Endopterygota</taxon>
        <taxon>Lepidoptera</taxon>
        <taxon>Glossata</taxon>
        <taxon>Ditrysia</taxon>
        <taxon>Papilionoidea</taxon>
        <taxon>Papilionidae</taxon>
        <taxon>Papilioninae</taxon>
        <taxon>Iphiclides</taxon>
    </lineage>
</organism>
<feature type="region of interest" description="Disordered" evidence="1">
    <location>
        <begin position="121"/>
        <end position="145"/>
    </location>
</feature>
<protein>
    <submittedName>
        <fullName evidence="2">Uncharacterized protein</fullName>
    </submittedName>
</protein>
<accession>A0ABN8I8E0</accession>
<dbReference type="Proteomes" id="UP000837857">
    <property type="component" value="Chromosome 2"/>
</dbReference>
<evidence type="ECO:0000313" key="2">
    <source>
        <dbReference type="EMBL" id="CAH2050444.1"/>
    </source>
</evidence>
<reference evidence="2" key="1">
    <citation type="submission" date="2022-03" db="EMBL/GenBank/DDBJ databases">
        <authorList>
            <person name="Martin H S."/>
        </authorList>
    </citation>
    <scope>NUCLEOTIDE SEQUENCE</scope>
</reference>
<feature type="non-terminal residue" evidence="2">
    <location>
        <position position="145"/>
    </location>
</feature>